<dbReference type="KEGG" id="tig:THII_3322"/>
<feature type="transmembrane region" description="Helical" evidence="5">
    <location>
        <begin position="665"/>
        <end position="686"/>
    </location>
</feature>
<dbReference type="AlphaFoldDB" id="A0A090AJI0"/>
<comment type="similarity">
    <text evidence="5">Belongs to the binding-protein-dependent transport system permease family.</text>
</comment>
<evidence type="ECO:0000256" key="4">
    <source>
        <dbReference type="ARBA" id="ARBA00023136"/>
    </source>
</evidence>
<dbReference type="Pfam" id="PF00528">
    <property type="entry name" value="BPD_transp_1"/>
    <property type="match status" value="1"/>
</dbReference>
<accession>A0A090AJI0</accession>
<evidence type="ECO:0000259" key="6">
    <source>
        <dbReference type="PROSITE" id="PS50928"/>
    </source>
</evidence>
<dbReference type="OrthoDB" id="9785113at2"/>
<name>A0A090AJI0_9GAMM</name>
<feature type="transmembrane region" description="Helical" evidence="5">
    <location>
        <begin position="532"/>
        <end position="556"/>
    </location>
</feature>
<comment type="subcellular location">
    <subcellularLocation>
        <location evidence="1 5">Cell membrane</location>
        <topology evidence="1 5">Multi-pass membrane protein</topology>
    </subcellularLocation>
</comment>
<dbReference type="HOGENOM" id="CLU_013803_0_0_6"/>
<dbReference type="PROSITE" id="PS50928">
    <property type="entry name" value="ABC_TM1"/>
    <property type="match status" value="1"/>
</dbReference>
<evidence type="ECO:0000313" key="7">
    <source>
        <dbReference type="EMBL" id="BAP57619.1"/>
    </source>
</evidence>
<protein>
    <submittedName>
        <fullName evidence="7">Binding-protein-dependent transporters inner membrane component</fullName>
    </submittedName>
</protein>
<keyword evidence="2 5" id="KW-0812">Transmembrane</keyword>
<dbReference type="EMBL" id="AP014633">
    <property type="protein sequence ID" value="BAP57619.1"/>
    <property type="molecule type" value="Genomic_DNA"/>
</dbReference>
<dbReference type="PANTHER" id="PTHR42727:SF1">
    <property type="entry name" value="PHOSPHATE TRANSPORT SYSTEM PERMEASE"/>
    <property type="match status" value="1"/>
</dbReference>
<proteinExistence type="inferred from homology"/>
<keyword evidence="3 5" id="KW-1133">Transmembrane helix</keyword>
<dbReference type="InterPro" id="IPR035906">
    <property type="entry name" value="MetI-like_sf"/>
</dbReference>
<reference evidence="7 8" key="1">
    <citation type="journal article" date="2014" name="ISME J.">
        <title>Ecophysiology of Thioploca ingrica as revealed by the complete genome sequence supplemented with proteomic evidence.</title>
        <authorList>
            <person name="Kojima H."/>
            <person name="Ogura Y."/>
            <person name="Yamamoto N."/>
            <person name="Togashi T."/>
            <person name="Mori H."/>
            <person name="Watanabe T."/>
            <person name="Nemoto F."/>
            <person name="Kurokawa K."/>
            <person name="Hayashi T."/>
            <person name="Fukui M."/>
        </authorList>
    </citation>
    <scope>NUCLEOTIDE SEQUENCE [LARGE SCALE GENOMIC DNA]</scope>
</reference>
<evidence type="ECO:0000256" key="2">
    <source>
        <dbReference type="ARBA" id="ARBA00022692"/>
    </source>
</evidence>
<feature type="transmembrane region" description="Helical" evidence="5">
    <location>
        <begin position="731"/>
        <end position="752"/>
    </location>
</feature>
<dbReference type="SUPFAM" id="SSF161098">
    <property type="entry name" value="MetI-like"/>
    <property type="match status" value="1"/>
</dbReference>
<dbReference type="InterPro" id="IPR000515">
    <property type="entry name" value="MetI-like"/>
</dbReference>
<feature type="domain" description="ABC transmembrane type-1" evidence="6">
    <location>
        <begin position="464"/>
        <end position="752"/>
    </location>
</feature>
<evidence type="ECO:0000256" key="3">
    <source>
        <dbReference type="ARBA" id="ARBA00022989"/>
    </source>
</evidence>
<keyword evidence="5" id="KW-0813">Transport</keyword>
<dbReference type="GO" id="GO:0005886">
    <property type="term" value="C:plasma membrane"/>
    <property type="evidence" value="ECO:0007669"/>
    <property type="project" value="UniProtKB-SubCell"/>
</dbReference>
<feature type="transmembrane region" description="Helical" evidence="5">
    <location>
        <begin position="33"/>
        <end position="61"/>
    </location>
</feature>
<dbReference type="Proteomes" id="UP000031623">
    <property type="component" value="Chromosome"/>
</dbReference>
<dbReference type="STRING" id="40754.THII_3322"/>
<evidence type="ECO:0000256" key="1">
    <source>
        <dbReference type="ARBA" id="ARBA00004651"/>
    </source>
</evidence>
<dbReference type="SUPFAM" id="SSF50978">
    <property type="entry name" value="WD40 repeat-like"/>
    <property type="match status" value="1"/>
</dbReference>
<dbReference type="InterPro" id="IPR036322">
    <property type="entry name" value="WD40_repeat_dom_sf"/>
</dbReference>
<feature type="transmembrane region" description="Helical" evidence="5">
    <location>
        <begin position="470"/>
        <end position="493"/>
    </location>
</feature>
<dbReference type="Gene3D" id="2.130.10.10">
    <property type="entry name" value="YVTN repeat-like/Quinoprotein amine dehydrogenase"/>
    <property type="match status" value="1"/>
</dbReference>
<feature type="transmembrane region" description="Helical" evidence="5">
    <location>
        <begin position="568"/>
        <end position="585"/>
    </location>
</feature>
<keyword evidence="8" id="KW-1185">Reference proteome</keyword>
<dbReference type="CDD" id="cd06261">
    <property type="entry name" value="TM_PBP2"/>
    <property type="match status" value="1"/>
</dbReference>
<dbReference type="Gene3D" id="1.10.3720.10">
    <property type="entry name" value="MetI-like"/>
    <property type="match status" value="2"/>
</dbReference>
<feature type="transmembrane region" description="Helical" evidence="5">
    <location>
        <begin position="505"/>
        <end position="526"/>
    </location>
</feature>
<evidence type="ECO:0000256" key="5">
    <source>
        <dbReference type="RuleBase" id="RU363032"/>
    </source>
</evidence>
<dbReference type="GO" id="GO:0055085">
    <property type="term" value="P:transmembrane transport"/>
    <property type="evidence" value="ECO:0007669"/>
    <property type="project" value="InterPro"/>
</dbReference>
<dbReference type="PANTHER" id="PTHR42727">
    <property type="entry name" value="PHOSPHATE TRANSPORT SYSTEM PERMEASE PROTEIN"/>
    <property type="match status" value="1"/>
</dbReference>
<dbReference type="InterPro" id="IPR015943">
    <property type="entry name" value="WD40/YVTN_repeat-like_dom_sf"/>
</dbReference>
<feature type="transmembrane region" description="Helical" evidence="5">
    <location>
        <begin position="617"/>
        <end position="636"/>
    </location>
</feature>
<sequence length="766" mass="84839">MNTTSPNPTPVLSAIYDHTTIRRRKWRMLKDKIAQHSMTIGGISVIIAIVLIFFYLLYVVFPLLLPATMEKMQQFSIPAPTAGKTRYLAAEEQNEVGVRFTDQARVVFFKLTDGTVIAEQVLPLPAEITMTQLAVADSSTGVIALGLSDGRALVVKQIYDISYPNGVKVISPRIKYPLGEEPIVVDKVSGTKSLRHLAVQLGETTNTLAAVTADNRLVLASVVKEISFLDESVTFDRTDSVLSLLLPPSTQVTHLLLDKQQKIVYVADSEGYISRIDISNKKSPHMLERIRVVKANQTITALKFLTGDISLLVGDSSGKITQWFPARDENKNKILRPIREFHSQTAPIIDIAIEERRKGFVTADNQGQVGIYHSTAHRTLIVKSITAGVPLKHIALTPRADRLLAEDEQGQIQLWKIHNEHPEISWSALWSKVWYESYDQPEYIWQSSSASNDFEPKFSLTPLAFGTLKAAFYAMLIATPLAIFGAIYTAYFMAAGMRKIVKPTIEIMAALPTVILGFLAGLWLAPVIEANLLGVFLLFLLIPSGALLFAYGWSYLPRAIRYGIPEGWQSTLLIPVLLLITWIAFELSHSVEKAFFNGDMPNWLTTQLGIAFDQRNAIVVGIAMGLAVIPNIFSIAEDAIFSVPKHLTMGSLALGATPWQTMTRVVILTASPGIFSAVMIGMGRAVGETMIVLMATGNTPIMDFSIFQGLRTLAANIAVEMPESEVNSTHYRILFLAGLILFLFTFFFNTIAEVVRHRLRRQYSSL</sequence>
<gene>
    <name evidence="7" type="ORF">THII_3322</name>
</gene>
<evidence type="ECO:0000313" key="8">
    <source>
        <dbReference type="Proteomes" id="UP000031623"/>
    </source>
</evidence>
<organism evidence="7 8">
    <name type="scientific">Thioploca ingrica</name>
    <dbReference type="NCBI Taxonomy" id="40754"/>
    <lineage>
        <taxon>Bacteria</taxon>
        <taxon>Pseudomonadati</taxon>
        <taxon>Pseudomonadota</taxon>
        <taxon>Gammaproteobacteria</taxon>
        <taxon>Thiotrichales</taxon>
        <taxon>Thiotrichaceae</taxon>
        <taxon>Thioploca</taxon>
    </lineage>
</organism>
<keyword evidence="4 5" id="KW-0472">Membrane</keyword>